<evidence type="ECO:0000256" key="5">
    <source>
        <dbReference type="ARBA" id="ARBA00022723"/>
    </source>
</evidence>
<comment type="similarity">
    <text evidence="3">Belongs to the glycosyl hydrolase 13 family.</text>
</comment>
<dbReference type="EC" id="3.2.1.1" evidence="4"/>
<feature type="binding site" evidence="17">
    <location>
        <position position="105"/>
    </location>
    <ligand>
        <name>substrate</name>
    </ligand>
</feature>
<feature type="active site" description="Nucleophile" evidence="13">
    <location>
        <position position="233"/>
    </location>
</feature>
<evidence type="ECO:0000256" key="10">
    <source>
        <dbReference type="ARBA" id="ARBA00023180"/>
    </source>
</evidence>
<evidence type="ECO:0000256" key="6">
    <source>
        <dbReference type="ARBA" id="ARBA00022729"/>
    </source>
</evidence>
<evidence type="ECO:0000256" key="18">
    <source>
        <dbReference type="SAM" id="SignalP"/>
    </source>
</evidence>
<evidence type="ECO:0000256" key="14">
    <source>
        <dbReference type="PIRSR" id="PIRSR001024-2"/>
    </source>
</evidence>
<comment type="caution">
    <text evidence="20">The sequence shown here is derived from an EMBL/GenBank/DDBJ whole genome shotgun (WGS) entry which is preliminary data.</text>
</comment>
<feature type="binding site" evidence="17">
    <location>
        <position position="231"/>
    </location>
    <ligand>
        <name>substrate</name>
    </ligand>
</feature>
<dbReference type="InterPro" id="IPR013780">
    <property type="entry name" value="Glyco_hydro_b"/>
</dbReference>
<evidence type="ECO:0000256" key="3">
    <source>
        <dbReference type="ARBA" id="ARBA00008061"/>
    </source>
</evidence>
<keyword evidence="11" id="KW-0119">Carbohydrate metabolism</keyword>
<dbReference type="CDD" id="cd11319">
    <property type="entry name" value="AmyAc_euk_AmyA"/>
    <property type="match status" value="1"/>
</dbReference>
<feature type="binding site" evidence="15">
    <location>
        <position position="143"/>
    </location>
    <ligand>
        <name>Ca(2+)</name>
        <dbReference type="ChEBI" id="CHEBI:29108"/>
        <label>1</label>
    </ligand>
</feature>
<protein>
    <recommendedName>
        <fullName evidence="4">alpha-amylase</fullName>
        <ecNumber evidence="4">3.2.1.1</ecNumber>
    </recommendedName>
</protein>
<evidence type="ECO:0000256" key="9">
    <source>
        <dbReference type="ARBA" id="ARBA00023157"/>
    </source>
</evidence>
<feature type="binding site" evidence="15">
    <location>
        <position position="237"/>
    </location>
    <ligand>
        <name>Ca(2+)</name>
        <dbReference type="ChEBI" id="CHEBI:29108"/>
        <label>1</label>
    </ligand>
</feature>
<evidence type="ECO:0000256" key="8">
    <source>
        <dbReference type="ARBA" id="ARBA00022837"/>
    </source>
</evidence>
<feature type="binding site" evidence="17">
    <location>
        <position position="325"/>
    </location>
    <ligand>
        <name>substrate</name>
    </ligand>
</feature>
<feature type="binding site" evidence="15">
    <location>
        <position position="202"/>
    </location>
    <ligand>
        <name>Ca(2+)</name>
        <dbReference type="ChEBI" id="CHEBI:29108"/>
        <label>1</label>
    </ligand>
</feature>
<evidence type="ECO:0000313" key="20">
    <source>
        <dbReference type="EMBL" id="KAF9527904.1"/>
    </source>
</evidence>
<feature type="binding site" evidence="15">
    <location>
        <position position="233"/>
    </location>
    <ligand>
        <name>Ca(2+)</name>
        <dbReference type="ChEBI" id="CHEBI:29108"/>
        <label>2</label>
    </ligand>
</feature>
<feature type="signal peptide" evidence="18">
    <location>
        <begin position="1"/>
        <end position="24"/>
    </location>
</feature>
<evidence type="ECO:0000256" key="16">
    <source>
        <dbReference type="PIRSR" id="PIRSR001024-4"/>
    </source>
</evidence>
<reference evidence="20" key="1">
    <citation type="submission" date="2020-11" db="EMBL/GenBank/DDBJ databases">
        <authorList>
            <consortium name="DOE Joint Genome Institute"/>
            <person name="Ahrendt S."/>
            <person name="Riley R."/>
            <person name="Andreopoulos W."/>
            <person name="Labutti K."/>
            <person name="Pangilinan J."/>
            <person name="Ruiz-Duenas F.J."/>
            <person name="Barrasa J.M."/>
            <person name="Sanchez-Garcia M."/>
            <person name="Camarero S."/>
            <person name="Miyauchi S."/>
            <person name="Serrano A."/>
            <person name="Linde D."/>
            <person name="Babiker R."/>
            <person name="Drula E."/>
            <person name="Ayuso-Fernandez I."/>
            <person name="Pacheco R."/>
            <person name="Padilla G."/>
            <person name="Ferreira P."/>
            <person name="Barriuso J."/>
            <person name="Kellner H."/>
            <person name="Castanera R."/>
            <person name="Alfaro M."/>
            <person name="Ramirez L."/>
            <person name="Pisabarro A.G."/>
            <person name="Kuo A."/>
            <person name="Tritt A."/>
            <person name="Lipzen A."/>
            <person name="He G."/>
            <person name="Yan M."/>
            <person name="Ng V."/>
            <person name="Cullen D."/>
            <person name="Martin F."/>
            <person name="Rosso M.-N."/>
            <person name="Henrissat B."/>
            <person name="Hibbett D."/>
            <person name="Martinez A.T."/>
            <person name="Grigoriev I.V."/>
        </authorList>
    </citation>
    <scope>NUCLEOTIDE SEQUENCE</scope>
    <source>
        <strain evidence="20">CBS 506.95</strain>
    </source>
</reference>
<evidence type="ECO:0000256" key="11">
    <source>
        <dbReference type="ARBA" id="ARBA00023277"/>
    </source>
</evidence>
<feature type="binding site" evidence="15">
    <location>
        <position position="257"/>
    </location>
    <ligand>
        <name>Ca(2+)</name>
        <dbReference type="ChEBI" id="CHEBI:29108"/>
        <label>2</label>
    </ligand>
</feature>
<comment type="cofactor">
    <cofactor evidence="2">
        <name>Ca(2+)</name>
        <dbReference type="ChEBI" id="CHEBI:29108"/>
    </cofactor>
</comment>
<dbReference type="InterPro" id="IPR013777">
    <property type="entry name" value="A-amylase-like"/>
</dbReference>
<keyword evidence="7 20" id="KW-0378">Hydrolase</keyword>
<dbReference type="Pfam" id="PF00128">
    <property type="entry name" value="Alpha-amylase"/>
    <property type="match status" value="1"/>
</dbReference>
<evidence type="ECO:0000256" key="7">
    <source>
        <dbReference type="ARBA" id="ARBA00022801"/>
    </source>
</evidence>
<evidence type="ECO:0000256" key="12">
    <source>
        <dbReference type="ARBA" id="ARBA00023295"/>
    </source>
</evidence>
<dbReference type="EMBL" id="MU157857">
    <property type="protein sequence ID" value="KAF9527904.1"/>
    <property type="molecule type" value="Genomic_DNA"/>
</dbReference>
<keyword evidence="10" id="KW-0325">Glycoprotein</keyword>
<keyword evidence="8 15" id="KW-0106">Calcium</keyword>
<organism evidence="20 21">
    <name type="scientific">Crepidotus variabilis</name>
    <dbReference type="NCBI Taxonomy" id="179855"/>
    <lineage>
        <taxon>Eukaryota</taxon>
        <taxon>Fungi</taxon>
        <taxon>Dikarya</taxon>
        <taxon>Basidiomycota</taxon>
        <taxon>Agaricomycotina</taxon>
        <taxon>Agaricomycetes</taxon>
        <taxon>Agaricomycetidae</taxon>
        <taxon>Agaricales</taxon>
        <taxon>Agaricineae</taxon>
        <taxon>Crepidotaceae</taxon>
        <taxon>Crepidotus</taxon>
    </lineage>
</organism>
<evidence type="ECO:0000256" key="15">
    <source>
        <dbReference type="PIRSR" id="PIRSR001024-3"/>
    </source>
</evidence>
<dbReference type="GO" id="GO:0005509">
    <property type="term" value="F:calcium ion binding"/>
    <property type="evidence" value="ECO:0007669"/>
    <property type="project" value="InterPro"/>
</dbReference>
<dbReference type="Pfam" id="PF09260">
    <property type="entry name" value="A_amylase_dom_C"/>
    <property type="match status" value="1"/>
</dbReference>
<keyword evidence="21" id="KW-1185">Reference proteome</keyword>
<evidence type="ECO:0000256" key="4">
    <source>
        <dbReference type="ARBA" id="ARBA00012595"/>
    </source>
</evidence>
<feature type="binding site" evidence="15">
    <location>
        <position position="189"/>
    </location>
    <ligand>
        <name>Ca(2+)</name>
        <dbReference type="ChEBI" id="CHEBI:29108"/>
        <label>1</label>
    </ligand>
</feature>
<dbReference type="PANTHER" id="PTHR10357:SF215">
    <property type="entry name" value="ALPHA-AMYLASE 1"/>
    <property type="match status" value="1"/>
</dbReference>
<feature type="site" description="Transition state stabilizer" evidence="14">
    <location>
        <position position="325"/>
    </location>
</feature>
<comment type="catalytic activity">
    <reaction evidence="1">
        <text>Endohydrolysis of (1-&gt;4)-alpha-D-glucosidic linkages in polysaccharides containing three or more (1-&gt;4)-alpha-linked D-glucose units.</text>
        <dbReference type="EC" id="3.2.1.1"/>
    </reaction>
</comment>
<keyword evidence="5 15" id="KW-0479">Metal-binding</keyword>
<feature type="domain" description="Glycosyl hydrolase family 13 catalytic" evidence="19">
    <location>
        <begin position="37"/>
        <end position="399"/>
    </location>
</feature>
<dbReference type="PIRSF" id="PIRSF001024">
    <property type="entry name" value="Alph-amyl_fung"/>
    <property type="match status" value="1"/>
</dbReference>
<proteinExistence type="inferred from homology"/>
<feature type="binding site" evidence="17">
    <location>
        <position position="372"/>
    </location>
    <ligand>
        <name>substrate</name>
    </ligand>
</feature>
<dbReference type="GO" id="GO:0016052">
    <property type="term" value="P:carbohydrate catabolic process"/>
    <property type="evidence" value="ECO:0007669"/>
    <property type="project" value="InterPro"/>
</dbReference>
<dbReference type="SUPFAM" id="SSF51011">
    <property type="entry name" value="Glycosyl hydrolase domain"/>
    <property type="match status" value="1"/>
</dbReference>
<dbReference type="InterPro" id="IPR006047">
    <property type="entry name" value="GH13_cat_dom"/>
</dbReference>
<dbReference type="Gene3D" id="2.60.40.1180">
    <property type="entry name" value="Golgi alpha-mannosidase II"/>
    <property type="match status" value="1"/>
</dbReference>
<dbReference type="PANTHER" id="PTHR10357">
    <property type="entry name" value="ALPHA-AMYLASE FAMILY MEMBER"/>
    <property type="match status" value="1"/>
</dbReference>
<dbReference type="OrthoDB" id="204980at2759"/>
<feature type="disulfide bond" evidence="16">
    <location>
        <begin position="52"/>
        <end position="60"/>
    </location>
</feature>
<sequence>MVGLWRAQLLLSLLQVFLLELTTAADADAWRSRRIYQLLTDRFGRSVTTSACDISARAYCTGSWLGIVDHLDYVRDMGFDAIWISPIVSNIESTTAYGQAFHGYWANDINQLNQHFGSADDLNRLVKEVHDRKMYIMVDVVVNHFVANSTNTSTTVDFSSITTFPSANFFHAEHFIQSTDYTQNQTAVEQGWLGDDKVALADLDTENPDVVNTMNAWIGNITKTYSIDGVRIDTVKHVRKDFWPAFAKASGVYTIGEVLDNRVDYVADYTKVIDGVLDYPTYFAATQAFGSTTGNLSVLVDTVTQSQNSYQHGLFYSGSFIENHDQPRFPNSTNNTALIRNAIAWSFTNDALPILYYGQEQGFSGGNDPWNREPLWPTGYPLGEERPLVTHIRSLNQARKIAGIFSNSSFYSTASTFIPQSSSGLIALSKPPMLSVFTNIGSNFTGKVPPKWTIPSSAKLFKGKKQVVDVLTCAYFKTDGSGGLIAYADNGFPRVFLPAEALDVAENTDLCKKPAYSAAMSVAQTKGTSVLIIAVLVLVAQAMA</sequence>
<dbReference type="Gene3D" id="3.20.20.80">
    <property type="entry name" value="Glycosidases"/>
    <property type="match status" value="1"/>
</dbReference>
<accession>A0A9P6EFP6</accession>
<keyword evidence="6 18" id="KW-0732">Signal</keyword>
<dbReference type="InterPro" id="IPR017853">
    <property type="entry name" value="GH"/>
</dbReference>
<name>A0A9P6EFP6_9AGAR</name>
<evidence type="ECO:0000256" key="1">
    <source>
        <dbReference type="ARBA" id="ARBA00000548"/>
    </source>
</evidence>
<keyword evidence="9 16" id="KW-1015">Disulfide bond</keyword>
<feature type="active site" description="Proton donor" evidence="13">
    <location>
        <position position="257"/>
    </location>
</feature>
<feature type="binding site" evidence="17">
    <location>
        <position position="144"/>
    </location>
    <ligand>
        <name>substrate</name>
    </ligand>
</feature>
<evidence type="ECO:0000313" key="21">
    <source>
        <dbReference type="Proteomes" id="UP000807306"/>
    </source>
</evidence>
<dbReference type="SMART" id="SM00642">
    <property type="entry name" value="Aamy"/>
    <property type="match status" value="1"/>
</dbReference>
<dbReference type="GO" id="GO:0004556">
    <property type="term" value="F:alpha-amylase activity"/>
    <property type="evidence" value="ECO:0007669"/>
    <property type="project" value="UniProtKB-EC"/>
</dbReference>
<evidence type="ECO:0000259" key="19">
    <source>
        <dbReference type="SMART" id="SM00642"/>
    </source>
</evidence>
<gene>
    <name evidence="20" type="ORF">CPB83DRAFT_855392</name>
</gene>
<dbReference type="SUPFAM" id="SSF51445">
    <property type="entry name" value="(Trans)glycosidases"/>
    <property type="match status" value="1"/>
</dbReference>
<dbReference type="FunFam" id="3.20.20.80:FF:000120">
    <property type="entry name" value="Alpha-amylase A"/>
    <property type="match status" value="1"/>
</dbReference>
<dbReference type="InterPro" id="IPR015340">
    <property type="entry name" value="A_amylase_C_dom"/>
</dbReference>
<evidence type="ECO:0000256" key="17">
    <source>
        <dbReference type="PIRSR" id="PIRSR001024-5"/>
    </source>
</evidence>
<evidence type="ECO:0000256" key="13">
    <source>
        <dbReference type="PIRSR" id="PIRSR001024-1"/>
    </source>
</evidence>
<dbReference type="AlphaFoldDB" id="A0A9P6EFP6"/>
<dbReference type="Proteomes" id="UP000807306">
    <property type="component" value="Unassembled WGS sequence"/>
</dbReference>
<feature type="chain" id="PRO_5040279827" description="alpha-amylase" evidence="18">
    <location>
        <begin position="25"/>
        <end position="544"/>
    </location>
</feature>
<evidence type="ECO:0000256" key="2">
    <source>
        <dbReference type="ARBA" id="ARBA00001913"/>
    </source>
</evidence>
<keyword evidence="12" id="KW-0326">Glycosidase</keyword>